<name>A0A4S8MGZ0_DENBC</name>
<keyword evidence="3" id="KW-1185">Reference proteome</keyword>
<protein>
    <submittedName>
        <fullName evidence="2">Uncharacterized protein</fullName>
    </submittedName>
</protein>
<feature type="region of interest" description="Disordered" evidence="1">
    <location>
        <begin position="1"/>
        <end position="42"/>
    </location>
</feature>
<gene>
    <name evidence="2" type="ORF">K435DRAFT_793036</name>
</gene>
<evidence type="ECO:0000313" key="3">
    <source>
        <dbReference type="Proteomes" id="UP000297245"/>
    </source>
</evidence>
<reference evidence="2 3" key="1">
    <citation type="journal article" date="2019" name="Nat. Ecol. Evol.">
        <title>Megaphylogeny resolves global patterns of mushroom evolution.</title>
        <authorList>
            <person name="Varga T."/>
            <person name="Krizsan K."/>
            <person name="Foldi C."/>
            <person name="Dima B."/>
            <person name="Sanchez-Garcia M."/>
            <person name="Sanchez-Ramirez S."/>
            <person name="Szollosi G.J."/>
            <person name="Szarkandi J.G."/>
            <person name="Papp V."/>
            <person name="Albert L."/>
            <person name="Andreopoulos W."/>
            <person name="Angelini C."/>
            <person name="Antonin V."/>
            <person name="Barry K.W."/>
            <person name="Bougher N.L."/>
            <person name="Buchanan P."/>
            <person name="Buyck B."/>
            <person name="Bense V."/>
            <person name="Catcheside P."/>
            <person name="Chovatia M."/>
            <person name="Cooper J."/>
            <person name="Damon W."/>
            <person name="Desjardin D."/>
            <person name="Finy P."/>
            <person name="Geml J."/>
            <person name="Haridas S."/>
            <person name="Hughes K."/>
            <person name="Justo A."/>
            <person name="Karasinski D."/>
            <person name="Kautmanova I."/>
            <person name="Kiss B."/>
            <person name="Kocsube S."/>
            <person name="Kotiranta H."/>
            <person name="LaButti K.M."/>
            <person name="Lechner B.E."/>
            <person name="Liimatainen K."/>
            <person name="Lipzen A."/>
            <person name="Lukacs Z."/>
            <person name="Mihaltcheva S."/>
            <person name="Morgado L.N."/>
            <person name="Niskanen T."/>
            <person name="Noordeloos M.E."/>
            <person name="Ohm R.A."/>
            <person name="Ortiz-Santana B."/>
            <person name="Ovrebo C."/>
            <person name="Racz N."/>
            <person name="Riley R."/>
            <person name="Savchenko A."/>
            <person name="Shiryaev A."/>
            <person name="Soop K."/>
            <person name="Spirin V."/>
            <person name="Szebenyi C."/>
            <person name="Tomsovsky M."/>
            <person name="Tulloss R.E."/>
            <person name="Uehling J."/>
            <person name="Grigoriev I.V."/>
            <person name="Vagvolgyi C."/>
            <person name="Papp T."/>
            <person name="Martin F.M."/>
            <person name="Miettinen O."/>
            <person name="Hibbett D.S."/>
            <person name="Nagy L.G."/>
        </authorList>
    </citation>
    <scope>NUCLEOTIDE SEQUENCE [LARGE SCALE GENOMIC DNA]</scope>
    <source>
        <strain evidence="2 3">CBS 962.96</strain>
    </source>
</reference>
<evidence type="ECO:0000256" key="1">
    <source>
        <dbReference type="SAM" id="MobiDB-lite"/>
    </source>
</evidence>
<dbReference type="Proteomes" id="UP000297245">
    <property type="component" value="Unassembled WGS sequence"/>
</dbReference>
<accession>A0A4S8MGZ0</accession>
<dbReference type="AlphaFoldDB" id="A0A4S8MGZ0"/>
<organism evidence="2 3">
    <name type="scientific">Dendrothele bispora (strain CBS 962.96)</name>
    <dbReference type="NCBI Taxonomy" id="1314807"/>
    <lineage>
        <taxon>Eukaryota</taxon>
        <taxon>Fungi</taxon>
        <taxon>Dikarya</taxon>
        <taxon>Basidiomycota</taxon>
        <taxon>Agaricomycotina</taxon>
        <taxon>Agaricomycetes</taxon>
        <taxon>Agaricomycetidae</taxon>
        <taxon>Agaricales</taxon>
        <taxon>Agaricales incertae sedis</taxon>
        <taxon>Dendrothele</taxon>
    </lineage>
</organism>
<sequence length="148" mass="16720">MIRPAPSDSRATARPSSGQEDATAGLKHAYVGGSEQRKRREKRQWCYRTVSPSIPISTTFRIAHAADDFDDPFIKDIPTRRFLDMSVPIIFSYRYSLLAEAKSRARGQIPPALIEALLHATTVLMLNILLNLQQNLCYVEPVVDYMLL</sequence>
<proteinExistence type="predicted"/>
<dbReference type="EMBL" id="ML179084">
    <property type="protein sequence ID" value="THV01821.1"/>
    <property type="molecule type" value="Genomic_DNA"/>
</dbReference>
<evidence type="ECO:0000313" key="2">
    <source>
        <dbReference type="EMBL" id="THV01821.1"/>
    </source>
</evidence>